<dbReference type="EMBL" id="JAWQEG010003599">
    <property type="protein sequence ID" value="KAK3865383.1"/>
    <property type="molecule type" value="Genomic_DNA"/>
</dbReference>
<feature type="region of interest" description="Disordered" evidence="1">
    <location>
        <begin position="78"/>
        <end position="108"/>
    </location>
</feature>
<sequence length="142" mass="15366">MPECRECIWGLQENNLTSDTAPTPPPPPSLPPPSPSPSPSPSGTNPQHLSSLAHHLHASFQSHHHLARLLMGDLELELDGDGSSECQAPQGDPSSLMPDATQNKLKGSKRCECRDAEAEEVVREAEEGGRAKRLRTEHLVLT</sequence>
<reference evidence="2" key="1">
    <citation type="submission" date="2023-10" db="EMBL/GenBank/DDBJ databases">
        <title>Genome assemblies of two species of porcelain crab, Petrolisthes cinctipes and Petrolisthes manimaculis (Anomura: Porcellanidae).</title>
        <authorList>
            <person name="Angst P."/>
        </authorList>
    </citation>
    <scope>NUCLEOTIDE SEQUENCE</scope>
    <source>
        <strain evidence="2">PB745_01</strain>
        <tissue evidence="2">Gill</tissue>
    </source>
</reference>
<keyword evidence="3" id="KW-1185">Reference proteome</keyword>
<dbReference type="AlphaFoldDB" id="A0AAE1F2L2"/>
<comment type="caution">
    <text evidence="2">The sequence shown here is derived from an EMBL/GenBank/DDBJ whole genome shotgun (WGS) entry which is preliminary data.</text>
</comment>
<evidence type="ECO:0000256" key="1">
    <source>
        <dbReference type="SAM" id="MobiDB-lite"/>
    </source>
</evidence>
<proteinExistence type="predicted"/>
<protein>
    <submittedName>
        <fullName evidence="2">Uncharacterized protein</fullName>
    </submittedName>
</protein>
<accession>A0AAE1F2L2</accession>
<name>A0AAE1F2L2_PETCI</name>
<dbReference type="Proteomes" id="UP001286313">
    <property type="component" value="Unassembled WGS sequence"/>
</dbReference>
<feature type="compositionally biased region" description="Pro residues" evidence="1">
    <location>
        <begin position="22"/>
        <end position="40"/>
    </location>
</feature>
<feature type="compositionally biased region" description="Polar residues" evidence="1">
    <location>
        <begin position="12"/>
        <end position="21"/>
    </location>
</feature>
<feature type="region of interest" description="Disordered" evidence="1">
    <location>
        <begin position="9"/>
        <end position="56"/>
    </location>
</feature>
<evidence type="ECO:0000313" key="3">
    <source>
        <dbReference type="Proteomes" id="UP001286313"/>
    </source>
</evidence>
<organism evidence="2 3">
    <name type="scientific">Petrolisthes cinctipes</name>
    <name type="common">Flat porcelain crab</name>
    <dbReference type="NCBI Taxonomy" id="88211"/>
    <lineage>
        <taxon>Eukaryota</taxon>
        <taxon>Metazoa</taxon>
        <taxon>Ecdysozoa</taxon>
        <taxon>Arthropoda</taxon>
        <taxon>Crustacea</taxon>
        <taxon>Multicrustacea</taxon>
        <taxon>Malacostraca</taxon>
        <taxon>Eumalacostraca</taxon>
        <taxon>Eucarida</taxon>
        <taxon>Decapoda</taxon>
        <taxon>Pleocyemata</taxon>
        <taxon>Anomura</taxon>
        <taxon>Galatheoidea</taxon>
        <taxon>Porcellanidae</taxon>
        <taxon>Petrolisthes</taxon>
    </lineage>
</organism>
<gene>
    <name evidence="2" type="ORF">Pcinc_029004</name>
</gene>
<evidence type="ECO:0000313" key="2">
    <source>
        <dbReference type="EMBL" id="KAK3865383.1"/>
    </source>
</evidence>